<dbReference type="GeneID" id="116297989"/>
<dbReference type="PRINTS" id="PR01012">
    <property type="entry name" value="NRPEPTIDEYR"/>
</dbReference>
<dbReference type="RefSeq" id="XP_031562188.1">
    <property type="nucleotide sequence ID" value="XM_031706328.1"/>
</dbReference>
<evidence type="ECO:0000256" key="7">
    <source>
        <dbReference type="ARBA" id="ARBA00023170"/>
    </source>
</evidence>
<dbReference type="FunFam" id="1.20.1070.10:FF:000445">
    <property type="entry name" value="Predicted protein"/>
    <property type="match status" value="1"/>
</dbReference>
<dbReference type="RefSeq" id="XP_031562186.1">
    <property type="nucleotide sequence ID" value="XM_031706326.1"/>
</dbReference>
<evidence type="ECO:0000256" key="9">
    <source>
        <dbReference type="SAM" id="Phobius"/>
    </source>
</evidence>
<accession>A0A6P8I2Y2</accession>
<feature type="transmembrane region" description="Helical" evidence="9">
    <location>
        <begin position="47"/>
        <end position="69"/>
    </location>
</feature>
<dbReference type="RefSeq" id="XP_031562187.1">
    <property type="nucleotide sequence ID" value="XM_031706327.1"/>
</dbReference>
<keyword evidence="8" id="KW-0807">Transducer</keyword>
<dbReference type="SUPFAM" id="SSF81321">
    <property type="entry name" value="Family A G protein-coupled receptor-like"/>
    <property type="match status" value="1"/>
</dbReference>
<evidence type="ECO:0000256" key="6">
    <source>
        <dbReference type="ARBA" id="ARBA00023136"/>
    </source>
</evidence>
<dbReference type="CDD" id="cd14993">
    <property type="entry name" value="7tmA_CCKR-like"/>
    <property type="match status" value="1"/>
</dbReference>
<dbReference type="PRINTS" id="PR00237">
    <property type="entry name" value="GPCRRHODOPSN"/>
</dbReference>
<comment type="similarity">
    <text evidence="2">Belongs to the G-protein coupled receptor 1 family.</text>
</comment>
<dbReference type="InterPro" id="IPR017452">
    <property type="entry name" value="GPCR_Rhodpsn_7TM"/>
</dbReference>
<keyword evidence="4 9" id="KW-1133">Transmembrane helix</keyword>
<feature type="transmembrane region" description="Helical" evidence="9">
    <location>
        <begin position="200"/>
        <end position="222"/>
    </location>
</feature>
<dbReference type="Gene3D" id="1.20.1070.10">
    <property type="entry name" value="Rhodopsin 7-helix transmembrane proteins"/>
    <property type="match status" value="1"/>
</dbReference>
<evidence type="ECO:0000256" key="2">
    <source>
        <dbReference type="ARBA" id="ARBA00010663"/>
    </source>
</evidence>
<feature type="transmembrane region" description="Helical" evidence="9">
    <location>
        <begin position="249"/>
        <end position="273"/>
    </location>
</feature>
<keyword evidence="3 9" id="KW-0812">Transmembrane</keyword>
<dbReference type="PROSITE" id="PS50262">
    <property type="entry name" value="G_PROTEIN_RECEP_F1_2"/>
    <property type="match status" value="1"/>
</dbReference>
<dbReference type="AlphaFoldDB" id="A0A6P8I2Y2"/>
<reference evidence="12 13" key="1">
    <citation type="submission" date="2025-04" db="UniProtKB">
        <authorList>
            <consortium name="RefSeq"/>
        </authorList>
    </citation>
    <scope>IDENTIFICATION</scope>
    <source>
        <tissue evidence="12 13">Tentacle</tissue>
    </source>
</reference>
<gene>
    <name evidence="12 13 14 15 16" type="primary">LOC116297989</name>
</gene>
<keyword evidence="11" id="KW-1185">Reference proteome</keyword>
<evidence type="ECO:0000256" key="4">
    <source>
        <dbReference type="ARBA" id="ARBA00022989"/>
    </source>
</evidence>
<dbReference type="RefSeq" id="XP_031562190.1">
    <property type="nucleotide sequence ID" value="XM_031706330.1"/>
</dbReference>
<dbReference type="PANTHER" id="PTHR45695:SF9">
    <property type="entry name" value="LEUCOKININ RECEPTOR"/>
    <property type="match status" value="1"/>
</dbReference>
<organism evidence="11 14">
    <name type="scientific">Actinia tenebrosa</name>
    <name type="common">Australian red waratah sea anemone</name>
    <dbReference type="NCBI Taxonomy" id="6105"/>
    <lineage>
        <taxon>Eukaryota</taxon>
        <taxon>Metazoa</taxon>
        <taxon>Cnidaria</taxon>
        <taxon>Anthozoa</taxon>
        <taxon>Hexacorallia</taxon>
        <taxon>Actiniaria</taxon>
        <taxon>Actiniidae</taxon>
        <taxon>Actinia</taxon>
    </lineage>
</organism>
<dbReference type="Pfam" id="PF00001">
    <property type="entry name" value="7tm_1"/>
    <property type="match status" value="1"/>
</dbReference>
<sequence length="365" mass="41798">MVDSSALTTAPPLDVFLSTSNRTNSSEARVGLTVLEEYAKHARVLKLTLYVIIFLVSALGNSMVCVIILRRKNMKTVTNYFILNLAIADLALTCICIPFDIPVQEMDYVWPYGAFMCKILYPLQTLALFASIYTLTAVSLTRYWAIVHPLRRQLTISKAKILIVLIWVFSIIPVCPYIIILRYSDNSCDESWENHHTRKIYTAFLFTTQYVLPLIVIATAYISIAGELRKREFVTECLRRQQLEETRKIVRMLVVVTVLFAACMLPNNIMWMWLDFGQADQYFKYFWEVVAFSNILTFANSAANPLCYTMLNENYRKEVKSTLKFCLNRTDKQVGGRLRKGSSLSGFELLKIPRSKSTTTTVSNV</sequence>
<comment type="subcellular location">
    <subcellularLocation>
        <location evidence="1">Membrane</location>
        <topology evidence="1">Multi-pass membrane protein</topology>
    </subcellularLocation>
</comment>
<keyword evidence="7" id="KW-0675">Receptor</keyword>
<keyword evidence="5" id="KW-0297">G-protein coupled receptor</keyword>
<evidence type="ECO:0000313" key="13">
    <source>
        <dbReference type="RefSeq" id="XP_031562187.1"/>
    </source>
</evidence>
<evidence type="ECO:0000313" key="16">
    <source>
        <dbReference type="RefSeq" id="XP_031562190.1"/>
    </source>
</evidence>
<dbReference type="GO" id="GO:0004983">
    <property type="term" value="F:neuropeptide Y receptor activity"/>
    <property type="evidence" value="ECO:0007669"/>
    <property type="project" value="InterPro"/>
</dbReference>
<evidence type="ECO:0000313" key="11">
    <source>
        <dbReference type="Proteomes" id="UP000515163"/>
    </source>
</evidence>
<keyword evidence="6 9" id="KW-0472">Membrane</keyword>
<dbReference type="Proteomes" id="UP000515163">
    <property type="component" value="Unplaced"/>
</dbReference>
<feature type="transmembrane region" description="Helical" evidence="9">
    <location>
        <begin position="121"/>
        <end position="140"/>
    </location>
</feature>
<evidence type="ECO:0000256" key="5">
    <source>
        <dbReference type="ARBA" id="ARBA00023040"/>
    </source>
</evidence>
<dbReference type="PANTHER" id="PTHR45695">
    <property type="entry name" value="LEUCOKININ RECEPTOR-RELATED"/>
    <property type="match status" value="1"/>
</dbReference>
<dbReference type="KEGG" id="aten:116297989"/>
<dbReference type="InterPro" id="IPR000276">
    <property type="entry name" value="GPCR_Rhodpsn"/>
</dbReference>
<proteinExistence type="inferred from homology"/>
<evidence type="ECO:0000313" key="14">
    <source>
        <dbReference type="RefSeq" id="XP_031562188.1"/>
    </source>
</evidence>
<feature type="domain" description="G-protein coupled receptors family 1 profile" evidence="10">
    <location>
        <begin position="60"/>
        <end position="308"/>
    </location>
</feature>
<dbReference type="InterPro" id="IPR000611">
    <property type="entry name" value="NPY_rcpt"/>
</dbReference>
<evidence type="ECO:0000256" key="8">
    <source>
        <dbReference type="ARBA" id="ARBA00023224"/>
    </source>
</evidence>
<evidence type="ECO:0000313" key="12">
    <source>
        <dbReference type="RefSeq" id="XP_031562186.1"/>
    </source>
</evidence>
<dbReference type="OrthoDB" id="10053194at2759"/>
<evidence type="ECO:0000313" key="15">
    <source>
        <dbReference type="RefSeq" id="XP_031562189.1"/>
    </source>
</evidence>
<feature type="transmembrane region" description="Helical" evidence="9">
    <location>
        <begin position="285"/>
        <end position="311"/>
    </location>
</feature>
<evidence type="ECO:0000256" key="3">
    <source>
        <dbReference type="ARBA" id="ARBA00022692"/>
    </source>
</evidence>
<dbReference type="GO" id="GO:0005886">
    <property type="term" value="C:plasma membrane"/>
    <property type="evidence" value="ECO:0007669"/>
    <property type="project" value="TreeGrafter"/>
</dbReference>
<feature type="transmembrane region" description="Helical" evidence="9">
    <location>
        <begin position="81"/>
        <end position="101"/>
    </location>
</feature>
<name>A0A6P8I2Y2_ACTTE</name>
<feature type="transmembrane region" description="Helical" evidence="9">
    <location>
        <begin position="161"/>
        <end position="180"/>
    </location>
</feature>
<evidence type="ECO:0000259" key="10">
    <source>
        <dbReference type="PROSITE" id="PS50262"/>
    </source>
</evidence>
<evidence type="ECO:0000256" key="1">
    <source>
        <dbReference type="ARBA" id="ARBA00004141"/>
    </source>
</evidence>
<protein>
    <submittedName>
        <fullName evidence="12 13">QRFP-like peptide receptor</fullName>
    </submittedName>
</protein>
<dbReference type="RefSeq" id="XP_031562189.1">
    <property type="nucleotide sequence ID" value="XM_031706329.1"/>
</dbReference>